<organism evidence="9">
    <name type="scientific">Vecturithrix granuli</name>
    <dbReference type="NCBI Taxonomy" id="1499967"/>
    <lineage>
        <taxon>Bacteria</taxon>
        <taxon>Candidatus Moduliflexota</taxon>
        <taxon>Candidatus Vecturitrichia</taxon>
        <taxon>Candidatus Vecturitrichales</taxon>
        <taxon>Candidatus Vecturitrichaceae</taxon>
        <taxon>Candidatus Vecturithrix</taxon>
    </lineage>
</organism>
<dbReference type="SUPFAM" id="SSF161098">
    <property type="entry name" value="MetI-like"/>
    <property type="match status" value="1"/>
</dbReference>
<feature type="transmembrane region" description="Helical" evidence="7">
    <location>
        <begin position="66"/>
        <end position="93"/>
    </location>
</feature>
<dbReference type="CDD" id="cd06261">
    <property type="entry name" value="TM_PBP2"/>
    <property type="match status" value="1"/>
</dbReference>
<dbReference type="eggNOG" id="COG0395">
    <property type="taxonomic scope" value="Bacteria"/>
</dbReference>
<comment type="subcellular location">
    <subcellularLocation>
        <location evidence="1 7">Cell membrane</location>
        <topology evidence="1 7">Multi-pass membrane protein</topology>
    </subcellularLocation>
</comment>
<evidence type="ECO:0000256" key="7">
    <source>
        <dbReference type="RuleBase" id="RU363032"/>
    </source>
</evidence>
<dbReference type="STRING" id="1499967.U27_02815"/>
<reference evidence="9" key="1">
    <citation type="journal article" date="2015" name="PeerJ">
        <title>First genomic representation of candidate bacterial phylum KSB3 points to enhanced environmental sensing as a trigger of wastewater bulking.</title>
        <authorList>
            <person name="Sekiguchi Y."/>
            <person name="Ohashi A."/>
            <person name="Parks D.H."/>
            <person name="Yamauchi T."/>
            <person name="Tyson G.W."/>
            <person name="Hugenholtz P."/>
        </authorList>
    </citation>
    <scope>NUCLEOTIDE SEQUENCE [LARGE SCALE GENOMIC DNA]</scope>
</reference>
<protein>
    <submittedName>
        <fullName evidence="9">Binding-protein-dependent transport systems inner membrane component</fullName>
    </submittedName>
</protein>
<feature type="transmembrane region" description="Helical" evidence="7">
    <location>
        <begin position="239"/>
        <end position="260"/>
    </location>
</feature>
<dbReference type="AlphaFoldDB" id="A0A081BU49"/>
<feature type="transmembrane region" description="Helical" evidence="7">
    <location>
        <begin position="139"/>
        <end position="159"/>
    </location>
</feature>
<dbReference type="HOGENOM" id="CLU_016047_1_1_0"/>
<keyword evidence="2 7" id="KW-0813">Transport</keyword>
<evidence type="ECO:0000256" key="4">
    <source>
        <dbReference type="ARBA" id="ARBA00022692"/>
    </source>
</evidence>
<evidence type="ECO:0000256" key="6">
    <source>
        <dbReference type="ARBA" id="ARBA00023136"/>
    </source>
</evidence>
<keyword evidence="4 7" id="KW-0812">Transmembrane</keyword>
<feature type="transmembrane region" description="Helical" evidence="7">
    <location>
        <begin position="180"/>
        <end position="202"/>
    </location>
</feature>
<evidence type="ECO:0000256" key="2">
    <source>
        <dbReference type="ARBA" id="ARBA00022448"/>
    </source>
</evidence>
<keyword evidence="5 7" id="KW-1133">Transmembrane helix</keyword>
<proteinExistence type="inferred from homology"/>
<accession>A0A081BU49</accession>
<comment type="similarity">
    <text evidence="7">Belongs to the binding-protein-dependent transport system permease family.</text>
</comment>
<evidence type="ECO:0000256" key="1">
    <source>
        <dbReference type="ARBA" id="ARBA00004651"/>
    </source>
</evidence>
<dbReference type="Proteomes" id="UP000030661">
    <property type="component" value="Unassembled WGS sequence"/>
</dbReference>
<dbReference type="PROSITE" id="PS50928">
    <property type="entry name" value="ABC_TM1"/>
    <property type="match status" value="1"/>
</dbReference>
<name>A0A081BU49_VECG1</name>
<feature type="transmembrane region" description="Helical" evidence="7">
    <location>
        <begin position="105"/>
        <end position="127"/>
    </location>
</feature>
<dbReference type="Pfam" id="PF00528">
    <property type="entry name" value="BPD_transp_1"/>
    <property type="match status" value="1"/>
</dbReference>
<feature type="domain" description="ABC transmembrane type-1" evidence="8">
    <location>
        <begin position="70"/>
        <end position="260"/>
    </location>
</feature>
<dbReference type="PANTHER" id="PTHR43744:SF3">
    <property type="entry name" value="LACTOSE TRANSPORT SYSTEM PERMEASE PROTEIN LACG"/>
    <property type="match status" value="1"/>
</dbReference>
<gene>
    <name evidence="9" type="ORF">U27_02815</name>
</gene>
<dbReference type="GO" id="GO:0005886">
    <property type="term" value="C:plasma membrane"/>
    <property type="evidence" value="ECO:0007669"/>
    <property type="project" value="UniProtKB-SubCell"/>
</dbReference>
<dbReference type="GO" id="GO:0055085">
    <property type="term" value="P:transmembrane transport"/>
    <property type="evidence" value="ECO:0007669"/>
    <property type="project" value="InterPro"/>
</dbReference>
<dbReference type="InterPro" id="IPR000515">
    <property type="entry name" value="MetI-like"/>
</dbReference>
<evidence type="ECO:0000313" key="10">
    <source>
        <dbReference type="Proteomes" id="UP000030661"/>
    </source>
</evidence>
<dbReference type="Gene3D" id="1.10.3720.10">
    <property type="entry name" value="MetI-like"/>
    <property type="match status" value="1"/>
</dbReference>
<evidence type="ECO:0000313" key="9">
    <source>
        <dbReference type="EMBL" id="GAK55854.1"/>
    </source>
</evidence>
<dbReference type="PANTHER" id="PTHR43744">
    <property type="entry name" value="ABC TRANSPORTER PERMEASE PROTEIN MG189-RELATED-RELATED"/>
    <property type="match status" value="1"/>
</dbReference>
<sequence>MFERKYEAVLKVGILHLMSFMMLIPFLWLISTALKAPAEVFTQTIQWLPRKLMFSNFAAIMKVAPFGMYMLNTIIVVLGILGLQLLLVIPAAYAFARLEFPGKDIAFILFIIQIMLPLEAIIVPNYFLMKTFGLLNTRISLILPFIASGFGTFQLRQTFKQVPQSLEDAAKIDGAGHFGLLWHVFLPLSRPTLVTFSMISIATHWNDYFWPLIVTESDRIRTLTIGLGMFVQQESGSDWTLLMAATLFTCAPIILLFLILQRTFIQSFMTSGIKG</sequence>
<dbReference type="InterPro" id="IPR035906">
    <property type="entry name" value="MetI-like_sf"/>
</dbReference>
<keyword evidence="6 7" id="KW-0472">Membrane</keyword>
<dbReference type="EMBL" id="DF820464">
    <property type="protein sequence ID" value="GAK55854.1"/>
    <property type="molecule type" value="Genomic_DNA"/>
</dbReference>
<evidence type="ECO:0000259" key="8">
    <source>
        <dbReference type="PROSITE" id="PS50928"/>
    </source>
</evidence>
<evidence type="ECO:0000256" key="3">
    <source>
        <dbReference type="ARBA" id="ARBA00022475"/>
    </source>
</evidence>
<keyword evidence="10" id="KW-1185">Reference proteome</keyword>
<keyword evidence="3" id="KW-1003">Cell membrane</keyword>
<evidence type="ECO:0000256" key="5">
    <source>
        <dbReference type="ARBA" id="ARBA00022989"/>
    </source>
</evidence>